<keyword evidence="1" id="KW-0472">Membrane</keyword>
<gene>
    <name evidence="2" type="ORF">PSON_ATCC_30995.1.T0930129</name>
</gene>
<dbReference type="EMBL" id="CAJJDN010000093">
    <property type="protein sequence ID" value="CAD8109347.1"/>
    <property type="molecule type" value="Genomic_DNA"/>
</dbReference>
<keyword evidence="1" id="KW-0812">Transmembrane</keyword>
<evidence type="ECO:0008006" key="4">
    <source>
        <dbReference type="Google" id="ProtNLM"/>
    </source>
</evidence>
<proteinExistence type="predicted"/>
<keyword evidence="3" id="KW-1185">Reference proteome</keyword>
<dbReference type="Proteomes" id="UP000692954">
    <property type="component" value="Unassembled WGS sequence"/>
</dbReference>
<dbReference type="OrthoDB" id="292498at2759"/>
<name>A0A8S1Q0U9_9CILI</name>
<evidence type="ECO:0000313" key="3">
    <source>
        <dbReference type="Proteomes" id="UP000692954"/>
    </source>
</evidence>
<dbReference type="AlphaFoldDB" id="A0A8S1Q0U9"/>
<evidence type="ECO:0000313" key="2">
    <source>
        <dbReference type="EMBL" id="CAD8109347.1"/>
    </source>
</evidence>
<reference evidence="2" key="1">
    <citation type="submission" date="2021-01" db="EMBL/GenBank/DDBJ databases">
        <authorList>
            <consortium name="Genoscope - CEA"/>
            <person name="William W."/>
        </authorList>
    </citation>
    <scope>NUCLEOTIDE SEQUENCE</scope>
</reference>
<organism evidence="2 3">
    <name type="scientific">Paramecium sonneborni</name>
    <dbReference type="NCBI Taxonomy" id="65129"/>
    <lineage>
        <taxon>Eukaryota</taxon>
        <taxon>Sar</taxon>
        <taxon>Alveolata</taxon>
        <taxon>Ciliophora</taxon>
        <taxon>Intramacronucleata</taxon>
        <taxon>Oligohymenophorea</taxon>
        <taxon>Peniculida</taxon>
        <taxon>Parameciidae</taxon>
        <taxon>Paramecium</taxon>
    </lineage>
</organism>
<comment type="caution">
    <text evidence="2">The sequence shown here is derived from an EMBL/GenBank/DDBJ whole genome shotgun (WGS) entry which is preliminary data.</text>
</comment>
<sequence>MINSLQKGLEKIDIFGQTITLNMNKNANYTTSFGGFSSILIICLLSIIFFSNISDFFSRENVFYDTQTTFSNDPHEMVMNDSNAMFALSIDQSNFTTNPFFNISVEQRIYTRSLDGSLNKTTIQIPLQPCMLDRFNNVVLNQGIDLDFNDEFNYLGMNKWLCPAQNYKFQLEGTYSSEIFKFIKIVVTGCKNNSNSSYWNPKCADELQKNNYLKSEGQFKLQVFQINTMINPQQARNYKTMYLDSDMYFSFVPYKLARLANVYYRQYLVNNDQSLLPYQDIKTEEVIIRKAEDFRDLTELGRDTDNNFATLYLRRSPFTEIINRNYQKVGDLLSYLGGFMQILKVIFGFFIAFYNRTSMLIELSNKLYDFKEVTNRSFLRKVALSQKTEQRGSIPDEISNKLQNLQNTDLEKAEWKQFIDKLLERSQPIRLNIKILINQMSCGYFFNNNNSEFFTKAMLKINSELDLHNILHQLQEITKLKSVLLQKPQIILFNFTPKPIITLGQDHTVPTRLEVAEDLNKQSYIKASANQLNEELFASLQEAYKMVTEEMEDSPNINPCQRTINFKLTKQIDSELGKLLKNVRLSSYKINESNNNNEIQEDHT</sequence>
<protein>
    <recommendedName>
        <fullName evidence="4">Transmembrane protein</fullName>
    </recommendedName>
</protein>
<dbReference type="GO" id="GO:0007131">
    <property type="term" value="P:reciprocal meiotic recombination"/>
    <property type="evidence" value="ECO:0007669"/>
    <property type="project" value="TreeGrafter"/>
</dbReference>
<dbReference type="GO" id="GO:0005634">
    <property type="term" value="C:nucleus"/>
    <property type="evidence" value="ECO:0007669"/>
    <property type="project" value="TreeGrafter"/>
</dbReference>
<dbReference type="PANTHER" id="PTHR31398:SF0">
    <property type="entry name" value="MEIOTIC NUCLEAR DIVISION PROTEIN 1 HOMOLOG"/>
    <property type="match status" value="1"/>
</dbReference>
<feature type="transmembrane region" description="Helical" evidence="1">
    <location>
        <begin position="29"/>
        <end position="50"/>
    </location>
</feature>
<accession>A0A8S1Q0U9</accession>
<evidence type="ECO:0000256" key="1">
    <source>
        <dbReference type="SAM" id="Phobius"/>
    </source>
</evidence>
<dbReference type="PANTHER" id="PTHR31398">
    <property type="entry name" value="MEIOTIC NUCLEAR DIVISION PROTEIN 1 HOMOLOG"/>
    <property type="match status" value="1"/>
</dbReference>
<feature type="transmembrane region" description="Helical" evidence="1">
    <location>
        <begin position="332"/>
        <end position="354"/>
    </location>
</feature>
<keyword evidence="1" id="KW-1133">Transmembrane helix</keyword>